<feature type="compositionally biased region" description="Polar residues" evidence="1">
    <location>
        <begin position="188"/>
        <end position="200"/>
    </location>
</feature>
<name>G0WCN4_NAUDC</name>
<feature type="compositionally biased region" description="Polar residues" evidence="1">
    <location>
        <begin position="437"/>
        <end position="447"/>
    </location>
</feature>
<dbReference type="OrthoDB" id="5873279at2759"/>
<dbReference type="AlphaFoldDB" id="G0WCN4"/>
<evidence type="ECO:0008006" key="4">
    <source>
        <dbReference type="Google" id="ProtNLM"/>
    </source>
</evidence>
<keyword evidence="3" id="KW-1185">Reference proteome</keyword>
<organism evidence="2 3">
    <name type="scientific">Naumovozyma dairenensis (strain ATCC 10597 / BCRC 20456 / CBS 421 / NBRC 0211 / NRRL Y-12639)</name>
    <name type="common">Saccharomyces dairenensis</name>
    <dbReference type="NCBI Taxonomy" id="1071378"/>
    <lineage>
        <taxon>Eukaryota</taxon>
        <taxon>Fungi</taxon>
        <taxon>Dikarya</taxon>
        <taxon>Ascomycota</taxon>
        <taxon>Saccharomycotina</taxon>
        <taxon>Saccharomycetes</taxon>
        <taxon>Saccharomycetales</taxon>
        <taxon>Saccharomycetaceae</taxon>
        <taxon>Naumovozyma</taxon>
    </lineage>
</organism>
<feature type="region of interest" description="Disordered" evidence="1">
    <location>
        <begin position="90"/>
        <end position="447"/>
    </location>
</feature>
<dbReference type="Proteomes" id="UP000000689">
    <property type="component" value="Chromosome 6"/>
</dbReference>
<feature type="compositionally biased region" description="Low complexity" evidence="1">
    <location>
        <begin position="409"/>
        <end position="419"/>
    </location>
</feature>
<dbReference type="InterPro" id="IPR013783">
    <property type="entry name" value="Ig-like_fold"/>
</dbReference>
<evidence type="ECO:0000313" key="3">
    <source>
        <dbReference type="Proteomes" id="UP000000689"/>
    </source>
</evidence>
<evidence type="ECO:0000256" key="1">
    <source>
        <dbReference type="SAM" id="MobiDB-lite"/>
    </source>
</evidence>
<feature type="compositionally biased region" description="Basic and acidic residues" evidence="1">
    <location>
        <begin position="295"/>
        <end position="323"/>
    </location>
</feature>
<evidence type="ECO:0000313" key="2">
    <source>
        <dbReference type="EMBL" id="CCD25545.1"/>
    </source>
</evidence>
<dbReference type="SUPFAM" id="SSF81296">
    <property type="entry name" value="E set domains"/>
    <property type="match status" value="1"/>
</dbReference>
<dbReference type="EMBL" id="HE580272">
    <property type="protein sequence ID" value="CCD25545.1"/>
    <property type="molecule type" value="Genomic_DNA"/>
</dbReference>
<feature type="compositionally biased region" description="Basic and acidic residues" evidence="1">
    <location>
        <begin position="367"/>
        <end position="378"/>
    </location>
</feature>
<feature type="compositionally biased region" description="Acidic residues" evidence="1">
    <location>
        <begin position="174"/>
        <end position="187"/>
    </location>
</feature>
<dbReference type="STRING" id="1071378.G0WCN4"/>
<dbReference type="Gene3D" id="2.60.40.10">
    <property type="entry name" value="Immunoglobulins"/>
    <property type="match status" value="1"/>
</dbReference>
<dbReference type="CDD" id="cd02859">
    <property type="entry name" value="E_set_AMPKbeta_like_N"/>
    <property type="match status" value="1"/>
</dbReference>
<feature type="compositionally biased region" description="Basic and acidic residues" evidence="1">
    <location>
        <begin position="331"/>
        <end position="357"/>
    </location>
</feature>
<feature type="compositionally biased region" description="Basic and acidic residues" evidence="1">
    <location>
        <begin position="91"/>
        <end position="116"/>
    </location>
</feature>
<dbReference type="GeneID" id="11496883"/>
<feature type="compositionally biased region" description="Acidic residues" evidence="1">
    <location>
        <begin position="420"/>
        <end position="430"/>
    </location>
</feature>
<accession>G0WCN4</accession>
<feature type="compositionally biased region" description="Basic and acidic residues" evidence="1">
    <location>
        <begin position="219"/>
        <end position="229"/>
    </location>
</feature>
<dbReference type="HOGENOM" id="CLU_560304_0_0_1"/>
<reference evidence="2 3" key="1">
    <citation type="journal article" date="2011" name="Proc. Natl. Acad. Sci. U.S.A.">
        <title>Evolutionary erosion of yeast sex chromosomes by mating-type switching accidents.</title>
        <authorList>
            <person name="Gordon J.L."/>
            <person name="Armisen D."/>
            <person name="Proux-Wera E."/>
            <person name="Oheigeartaigh S.S."/>
            <person name="Byrne K.P."/>
            <person name="Wolfe K.H."/>
        </authorList>
    </citation>
    <scope>NUCLEOTIDE SEQUENCE [LARGE SCALE GENOMIC DNA]</scope>
    <source>
        <strain evidence="3">ATCC 10597 / BCRC 20456 / CBS 421 / NBRC 0211 / NRRL Y-12639</strain>
    </source>
</reference>
<dbReference type="KEGG" id="ndi:NDAI_0F02270"/>
<gene>
    <name evidence="2" type="primary">NDAI0F02270</name>
    <name evidence="2" type="ordered locus">NDAI_0F02270</name>
</gene>
<protein>
    <recommendedName>
        <fullName evidence="4">AMP-activated protein kinase glycogen-binding domain-containing protein</fullName>
    </recommendedName>
</protein>
<dbReference type="InterPro" id="IPR014756">
    <property type="entry name" value="Ig_E-set"/>
</dbReference>
<sequence>MVQIIFGQNAKEFPILNIAGTFTNWEIKPMELHDEHWEFNIPDETLIEKGIEKIYFKFIDGESNWLVDGNFAIEVDEHNNQNNVMVLSPTKESETVHSGSKDHENKDNVGKSKDRLSQSSLDNINVSTEDIKEEELNDEGPQSPVPSLGINKVETPADYENIVNSPSPTINEGKEDETEKEANESDNNETSTKMVSSFPQTEPKPLEKNDENEPNNLKNESKDQNEEAKTSASDNNTEHTEPNVNLISKDDTSGKLPQAKTLDPGTKGFTLKNEVSFESENKNPVEMKTAQETPTIEKRNMEQALHIPKEKQDTDKTPPERLTEINPEEEQNAKEVEHEEPEPKVELEHQQKVKHEEEQIESPTVNVRHESVLEREAFTPEFEPSEEPEVEQKPVSTQQEEYIPPTPPSSSATPISGESENQEGTEEEEFEHTNGQLAKTNGEMPNSDQYESLLRRILGALGRFFSSWFFFFHSSKEKDDKKSLESS</sequence>
<feature type="compositionally biased region" description="Polar residues" evidence="1">
    <location>
        <begin position="117"/>
        <end position="128"/>
    </location>
</feature>
<proteinExistence type="predicted"/>
<dbReference type="eggNOG" id="ENOG502SASQ">
    <property type="taxonomic scope" value="Eukaryota"/>
</dbReference>
<dbReference type="RefSeq" id="XP_003670788.1">
    <property type="nucleotide sequence ID" value="XM_003670740.1"/>
</dbReference>